<keyword evidence="2" id="KW-1185">Reference proteome</keyword>
<proteinExistence type="predicted"/>
<dbReference type="HOGENOM" id="CLU_070757_0_0_9"/>
<dbReference type="eggNOG" id="COG4098">
    <property type="taxonomic scope" value="Bacteria"/>
</dbReference>
<dbReference type="InterPro" id="IPR027417">
    <property type="entry name" value="P-loop_NTPase"/>
</dbReference>
<dbReference type="AlphaFoldDB" id="Q97F88"/>
<organism evidence="1 2">
    <name type="scientific">Clostridium acetobutylicum (strain ATCC 824 / DSM 792 / JCM 1419 / IAM 19013 / LMG 5710 / NBRC 13948 / NRRL B-527 / VKM B-1787 / 2291 / W)</name>
    <dbReference type="NCBI Taxonomy" id="272562"/>
    <lineage>
        <taxon>Bacteria</taxon>
        <taxon>Bacillati</taxon>
        <taxon>Bacillota</taxon>
        <taxon>Clostridia</taxon>
        <taxon>Eubacteriales</taxon>
        <taxon>Clostridiaceae</taxon>
        <taxon>Clostridium</taxon>
    </lineage>
</organism>
<dbReference type="SUPFAM" id="SSF52540">
    <property type="entry name" value="P-loop containing nucleoside triphosphate hydrolases"/>
    <property type="match status" value="1"/>
</dbReference>
<dbReference type="KEGG" id="cac:CA_C2853"/>
<dbReference type="GeneID" id="44999337"/>
<dbReference type="RefSeq" id="WP_010966137.1">
    <property type="nucleotide sequence ID" value="NC_003030.1"/>
</dbReference>
<gene>
    <name evidence="1" type="ordered locus">CA_C2853</name>
</gene>
<name>Q97F88_CLOAB</name>
<sequence length="335" mass="39666">MEKSCIKIREEYSKISQTLLKLLSGRERYINLNSPPYNTSKIFLNIIIDYITNGKSVLYITDEIESEVEIIKLIKKARLKDYTYYRGKRLYTTSNFMICNYENAFDLDLDFNLVIYDDIRSFPMHNRREIIRLLEKFDTRKCKFIAYSVDSIFDRGREIIIPINATGMPVVEPRVILTRIDINKDMPYVVYDYLKWSVNTNKNTIIPVKDSNRMNSFFHYLTNYELGFKGRVFEYSKENRKEGLKDLKRSIIITDRFDDISKDESDVNIMVYFNEDNRFSFKSLVYFCGRTGKSDISKRGEVIFIANKETECMDMAKSITRNFNKIAWEKGLLTI</sequence>
<evidence type="ECO:0000313" key="2">
    <source>
        <dbReference type="Proteomes" id="UP000000814"/>
    </source>
</evidence>
<reference evidence="1 2" key="1">
    <citation type="journal article" date="2001" name="J. Bacteriol.">
        <title>Genome sequence and comparative analysis of the solvent-producing bacterium Clostridium acetobutylicum.</title>
        <authorList>
            <person name="Nolling J."/>
            <person name="Breton G."/>
            <person name="Omelchenko M.V."/>
            <person name="Makarova K.S."/>
            <person name="Zeng Q."/>
            <person name="Gibson R."/>
            <person name="Lee H.M."/>
            <person name="Dubois J."/>
            <person name="Qiu D."/>
            <person name="Hitti J."/>
            <person name="Wolf Y.I."/>
            <person name="Tatusov R.L."/>
            <person name="Sabathe F."/>
            <person name="Doucette-Stamm L."/>
            <person name="Soucaille P."/>
            <person name="Daly M.J."/>
            <person name="Bennett G.N."/>
            <person name="Koonin E.V."/>
            <person name="Smith D.R."/>
        </authorList>
    </citation>
    <scope>NUCLEOTIDE SEQUENCE [LARGE SCALE GENOMIC DNA]</scope>
    <source>
        <strain evidence="2">ATCC 824 / DSM 792 / JCM 1419 / LMG 5710 / VKM B-1787</strain>
    </source>
</reference>
<accession>Q97F88</accession>
<dbReference type="Proteomes" id="UP000000814">
    <property type="component" value="Chromosome"/>
</dbReference>
<dbReference type="PATRIC" id="fig|272562.8.peg.3038"/>
<dbReference type="STRING" id="272562.CA_C2853"/>
<dbReference type="OrthoDB" id="1933944at2"/>
<evidence type="ECO:0000313" key="1">
    <source>
        <dbReference type="EMBL" id="AAK80796.1"/>
    </source>
</evidence>
<dbReference type="PIR" id="A97251">
    <property type="entry name" value="A97251"/>
</dbReference>
<protein>
    <submittedName>
        <fullName evidence="1">Uncharacterized protein</fullName>
    </submittedName>
</protein>
<dbReference type="EMBL" id="AE001437">
    <property type="protein sequence ID" value="AAK80796.1"/>
    <property type="molecule type" value="Genomic_DNA"/>
</dbReference>